<evidence type="ECO:0000313" key="3">
    <source>
        <dbReference type="Proteomes" id="UP000250140"/>
    </source>
</evidence>
<evidence type="ECO:0000256" key="1">
    <source>
        <dbReference type="SAM" id="SignalP"/>
    </source>
</evidence>
<evidence type="ECO:0000313" key="2">
    <source>
        <dbReference type="EMBL" id="OCL08797.1"/>
    </source>
</evidence>
<proteinExistence type="predicted"/>
<protein>
    <submittedName>
        <fullName evidence="2">Uncharacterized protein</fullName>
    </submittedName>
</protein>
<dbReference type="Proteomes" id="UP000250140">
    <property type="component" value="Unassembled WGS sequence"/>
</dbReference>
<feature type="chain" id="PRO_5034832623" evidence="1">
    <location>
        <begin position="20"/>
        <end position="364"/>
    </location>
</feature>
<dbReference type="AlphaFoldDB" id="A0A8E2F1E2"/>
<accession>A0A8E2F1E2</accession>
<feature type="signal peptide" evidence="1">
    <location>
        <begin position="1"/>
        <end position="19"/>
    </location>
</feature>
<gene>
    <name evidence="2" type="ORF">AOQ84DRAFT_405944</name>
</gene>
<reference evidence="2 3" key="1">
    <citation type="journal article" date="2016" name="Nat. Commun.">
        <title>Ectomycorrhizal ecology is imprinted in the genome of the dominant symbiotic fungus Cenococcum geophilum.</title>
        <authorList>
            <consortium name="DOE Joint Genome Institute"/>
            <person name="Peter M."/>
            <person name="Kohler A."/>
            <person name="Ohm R.A."/>
            <person name="Kuo A."/>
            <person name="Krutzmann J."/>
            <person name="Morin E."/>
            <person name="Arend M."/>
            <person name="Barry K.W."/>
            <person name="Binder M."/>
            <person name="Choi C."/>
            <person name="Clum A."/>
            <person name="Copeland A."/>
            <person name="Grisel N."/>
            <person name="Haridas S."/>
            <person name="Kipfer T."/>
            <person name="LaButti K."/>
            <person name="Lindquist E."/>
            <person name="Lipzen A."/>
            <person name="Maire R."/>
            <person name="Meier B."/>
            <person name="Mihaltcheva S."/>
            <person name="Molinier V."/>
            <person name="Murat C."/>
            <person name="Poggeler S."/>
            <person name="Quandt C.A."/>
            <person name="Sperisen C."/>
            <person name="Tritt A."/>
            <person name="Tisserant E."/>
            <person name="Crous P.W."/>
            <person name="Henrissat B."/>
            <person name="Nehls U."/>
            <person name="Egli S."/>
            <person name="Spatafora J.W."/>
            <person name="Grigoriev I.V."/>
            <person name="Martin F.M."/>
        </authorList>
    </citation>
    <scope>NUCLEOTIDE SEQUENCE [LARGE SCALE GENOMIC DNA]</scope>
    <source>
        <strain evidence="2 3">CBS 207.34</strain>
    </source>
</reference>
<sequence>MRLISAILAIAALSTSVISVPTPLDTPRSEDTAQSDDCTPSLYGCGEYIGGPPSQFIIVCNSQSTWVTSADCGCAGGCQLSGTIFLDSHDVYEASTAFCECSKDDDSSNSASSARDTLTDHSLDVVVRDTGASNPTTDFTSLEQMPQGSCVPTLYSCDSGGININVCNSLGQWALSSDCGCFYCCHLSGNQFTDSQGQIEATGAYCSSSKVSRVAETVVRNTLAKDTATERGIARTTLDQRSEDLTSNDGCEPGTEKCSNDDSQVLACDDNSFWKTTLFCGDGNHCMYSAGGMPFCISNETSGEFIATSLDKREATAGCVPGTYSCDIMDSQIFVCDGQYWELIAECGGAGSCEYGANGVPYCH</sequence>
<name>A0A8E2F1E2_9PEZI</name>
<organism evidence="2 3">
    <name type="scientific">Glonium stellatum</name>
    <dbReference type="NCBI Taxonomy" id="574774"/>
    <lineage>
        <taxon>Eukaryota</taxon>
        <taxon>Fungi</taxon>
        <taxon>Dikarya</taxon>
        <taxon>Ascomycota</taxon>
        <taxon>Pezizomycotina</taxon>
        <taxon>Dothideomycetes</taxon>
        <taxon>Pleosporomycetidae</taxon>
        <taxon>Gloniales</taxon>
        <taxon>Gloniaceae</taxon>
        <taxon>Glonium</taxon>
    </lineage>
</organism>
<keyword evidence="1" id="KW-0732">Signal</keyword>
<keyword evidence="3" id="KW-1185">Reference proteome</keyword>
<dbReference type="EMBL" id="KV749586">
    <property type="protein sequence ID" value="OCL08797.1"/>
    <property type="molecule type" value="Genomic_DNA"/>
</dbReference>